<comment type="caution">
    <text evidence="2">The sequence shown here is derived from an EMBL/GenBank/DDBJ whole genome shotgun (WGS) entry which is preliminary data.</text>
</comment>
<dbReference type="Proteomes" id="UP001326199">
    <property type="component" value="Unassembled WGS sequence"/>
</dbReference>
<dbReference type="EMBL" id="JAFFHB010000001">
    <property type="protein sequence ID" value="KAK4672907.1"/>
    <property type="molecule type" value="Genomic_DNA"/>
</dbReference>
<sequence length="254" mass="29108">MLSRNMRKTSTSTSRRPCLPTGFKHTNPPQMLATSCELRRRLTARCPKPKCFVAVVSAPGSPTFYKPFNNLQHSEMLLLEALRILLLVEYAVTANFSACVERLSKLLIDSGRAAPRYQEMALLYPQSRSLRSNMCKYFTVVVRLCHQLVMFTKQSIFQQLKAFLSDQKMTSFRDQLDHWAVSIKAEVWLLTNKSVEEQGLSLKAIMRSGKTRRAEKAKFKVLNYCSTYDYQSTWKELRKAGNTSLLQGSAEYHS</sequence>
<organism evidence="2 3">
    <name type="scientific">Podospora pseudopauciseta</name>
    <dbReference type="NCBI Taxonomy" id="2093780"/>
    <lineage>
        <taxon>Eukaryota</taxon>
        <taxon>Fungi</taxon>
        <taxon>Dikarya</taxon>
        <taxon>Ascomycota</taxon>
        <taxon>Pezizomycotina</taxon>
        <taxon>Sordariomycetes</taxon>
        <taxon>Sordariomycetidae</taxon>
        <taxon>Sordariales</taxon>
        <taxon>Podosporaceae</taxon>
        <taxon>Podospora</taxon>
    </lineage>
</organism>
<reference evidence="2 3" key="1">
    <citation type="journal article" date="2023" name="bioRxiv">
        <title>High-quality genome assemblies of four members of thePodospora anserinaspecies complex.</title>
        <authorList>
            <person name="Ament-Velasquez S.L."/>
            <person name="Vogan A.A."/>
            <person name="Wallerman O."/>
            <person name="Hartmann F."/>
            <person name="Gautier V."/>
            <person name="Silar P."/>
            <person name="Giraud T."/>
            <person name="Johannesson H."/>
        </authorList>
    </citation>
    <scope>NUCLEOTIDE SEQUENCE [LARGE SCALE GENOMIC DNA]</scope>
    <source>
        <strain evidence="2 3">CBS 411.78</strain>
    </source>
</reference>
<proteinExistence type="predicted"/>
<keyword evidence="3" id="KW-1185">Reference proteome</keyword>
<evidence type="ECO:0000256" key="1">
    <source>
        <dbReference type="SAM" id="MobiDB-lite"/>
    </source>
</evidence>
<protein>
    <submittedName>
        <fullName evidence="2">Uncharacterized protein</fullName>
    </submittedName>
</protein>
<dbReference type="RefSeq" id="XP_062770229.1">
    <property type="nucleotide sequence ID" value="XM_062907296.1"/>
</dbReference>
<evidence type="ECO:0000313" key="2">
    <source>
        <dbReference type="EMBL" id="KAK4672907.1"/>
    </source>
</evidence>
<feature type="region of interest" description="Disordered" evidence="1">
    <location>
        <begin position="1"/>
        <end position="23"/>
    </location>
</feature>
<accession>A0ABR0HYG1</accession>
<dbReference type="GeneID" id="87927639"/>
<gene>
    <name evidence="2" type="ORF">QC763_107130</name>
</gene>
<evidence type="ECO:0000313" key="3">
    <source>
        <dbReference type="Proteomes" id="UP001326199"/>
    </source>
</evidence>
<name>A0ABR0HYG1_9PEZI</name>